<dbReference type="Proteomes" id="UP000887574">
    <property type="component" value="Unplaced"/>
</dbReference>
<keyword evidence="2" id="KW-1185">Reference proteome</keyword>
<feature type="chain" id="PRO_5037617169" evidence="1">
    <location>
        <begin position="24"/>
        <end position="201"/>
    </location>
</feature>
<evidence type="ECO:0000256" key="1">
    <source>
        <dbReference type="SAM" id="SignalP"/>
    </source>
</evidence>
<protein>
    <submittedName>
        <fullName evidence="3">Uncharacterized protein</fullName>
    </submittedName>
</protein>
<proteinExistence type="predicted"/>
<dbReference type="WBParaSite" id="jg187">
    <property type="protein sequence ID" value="jg187"/>
    <property type="gene ID" value="jg187"/>
</dbReference>
<dbReference type="AlphaFoldDB" id="A0A915DFI4"/>
<evidence type="ECO:0000313" key="2">
    <source>
        <dbReference type="Proteomes" id="UP000887574"/>
    </source>
</evidence>
<keyword evidence="1" id="KW-0732">Signal</keyword>
<accession>A0A915DFI4</accession>
<name>A0A915DFI4_9BILA</name>
<sequence>SQEKFDGLLVALVLLGLNSLASEQYLCLQGVHEAVECAVKIDDPSTFHGTDLTLAGIRKVGELSGGVIIMNSDIAFTEQDFDPQREDIALFIKNETAVHAFYRLRGELYAKTFELVSDSEGKVWVEGQIHLLNSARRSYPKNIVARRGDDYYLYDDGENARCVYDHFVSSTVIVSPATYNRIACNEFSEVDGIFQVIVNKK</sequence>
<feature type="signal peptide" evidence="1">
    <location>
        <begin position="1"/>
        <end position="23"/>
    </location>
</feature>
<reference evidence="3" key="1">
    <citation type="submission" date="2022-11" db="UniProtKB">
        <authorList>
            <consortium name="WormBaseParasite"/>
        </authorList>
    </citation>
    <scope>IDENTIFICATION</scope>
</reference>
<evidence type="ECO:0000313" key="3">
    <source>
        <dbReference type="WBParaSite" id="jg187"/>
    </source>
</evidence>
<organism evidence="2 3">
    <name type="scientific">Ditylenchus dipsaci</name>
    <dbReference type="NCBI Taxonomy" id="166011"/>
    <lineage>
        <taxon>Eukaryota</taxon>
        <taxon>Metazoa</taxon>
        <taxon>Ecdysozoa</taxon>
        <taxon>Nematoda</taxon>
        <taxon>Chromadorea</taxon>
        <taxon>Rhabditida</taxon>
        <taxon>Tylenchina</taxon>
        <taxon>Tylenchomorpha</taxon>
        <taxon>Sphaerularioidea</taxon>
        <taxon>Anguinidae</taxon>
        <taxon>Anguininae</taxon>
        <taxon>Ditylenchus</taxon>
    </lineage>
</organism>